<evidence type="ECO:0000256" key="3">
    <source>
        <dbReference type="ARBA" id="ARBA00005164"/>
    </source>
</evidence>
<feature type="domain" description="Alpha-D-phosphohexomutase alpha/beta/alpha" evidence="17">
    <location>
        <begin position="209"/>
        <end position="313"/>
    </location>
</feature>
<evidence type="ECO:0000256" key="9">
    <source>
        <dbReference type="ARBA" id="ARBA00022842"/>
    </source>
</evidence>
<dbReference type="GO" id="GO:0008973">
    <property type="term" value="F:phosphopentomutase activity"/>
    <property type="evidence" value="ECO:0007669"/>
    <property type="project" value="TreeGrafter"/>
</dbReference>
<dbReference type="PROSITE" id="PS00710">
    <property type="entry name" value="PGM_PMM"/>
    <property type="match status" value="1"/>
</dbReference>
<keyword evidence="8 14" id="KW-0479">Metal-binding</keyword>
<dbReference type="STRING" id="1503.CLPU_2c01380"/>
<keyword evidence="9 14" id="KW-0460">Magnesium</keyword>
<keyword evidence="20" id="KW-1185">Reference proteome</keyword>
<dbReference type="Pfam" id="PF02879">
    <property type="entry name" value="PGM_PMM_II"/>
    <property type="match status" value="1"/>
</dbReference>
<evidence type="ECO:0000256" key="4">
    <source>
        <dbReference type="ARBA" id="ARBA00005189"/>
    </source>
</evidence>
<dbReference type="OrthoDB" id="9806956at2"/>
<comment type="pathway">
    <text evidence="3">Glycolipid metabolism; diglucosyl-diacylglycerol biosynthesis.</text>
</comment>
<protein>
    <recommendedName>
        <fullName evidence="11">Phosphoglucomutase</fullName>
        <ecNumber evidence="6">5.4.2.2</ecNumber>
    </recommendedName>
    <alternativeName>
        <fullName evidence="13">Alpha-phosphoglucomutase</fullName>
    </alternativeName>
    <alternativeName>
        <fullName evidence="12">Glucose phosphomutase</fullName>
    </alternativeName>
</protein>
<dbReference type="GO" id="GO:0005975">
    <property type="term" value="P:carbohydrate metabolic process"/>
    <property type="evidence" value="ECO:0007669"/>
    <property type="project" value="InterPro"/>
</dbReference>
<dbReference type="PATRIC" id="fig|1503.3.peg.1633"/>
<dbReference type="GO" id="GO:0004614">
    <property type="term" value="F:phosphoglucomutase activity"/>
    <property type="evidence" value="ECO:0007669"/>
    <property type="project" value="UniProtKB-EC"/>
</dbReference>
<dbReference type="EC" id="5.4.2.2" evidence="6"/>
<evidence type="ECO:0000256" key="10">
    <source>
        <dbReference type="ARBA" id="ARBA00023235"/>
    </source>
</evidence>
<dbReference type="Pfam" id="PF00408">
    <property type="entry name" value="PGM_PMM_IV"/>
    <property type="match status" value="1"/>
</dbReference>
<proteinExistence type="inferred from homology"/>
<keyword evidence="10 19" id="KW-0413">Isomerase</keyword>
<dbReference type="PRINTS" id="PR00509">
    <property type="entry name" value="PGMPMM"/>
</dbReference>
<evidence type="ECO:0000256" key="7">
    <source>
        <dbReference type="ARBA" id="ARBA00022553"/>
    </source>
</evidence>
<dbReference type="Gene3D" id="3.40.120.10">
    <property type="entry name" value="Alpha-D-Glucose-1,6-Bisphosphate, subunit A, domain 3"/>
    <property type="match status" value="3"/>
</dbReference>
<feature type="domain" description="Alpha-D-phosphohexomutase C-terminal" evidence="15">
    <location>
        <begin position="510"/>
        <end position="556"/>
    </location>
</feature>
<evidence type="ECO:0000256" key="11">
    <source>
        <dbReference type="ARBA" id="ARBA00039995"/>
    </source>
</evidence>
<evidence type="ECO:0000313" key="20">
    <source>
        <dbReference type="Proteomes" id="UP000037267"/>
    </source>
</evidence>
<dbReference type="InterPro" id="IPR005841">
    <property type="entry name" value="Alpha-D-phosphohexomutase_SF"/>
</dbReference>
<dbReference type="RefSeq" id="WP_050354075.1">
    <property type="nucleotide sequence ID" value="NZ_LGSS01000002.1"/>
</dbReference>
<evidence type="ECO:0000313" key="19">
    <source>
        <dbReference type="EMBL" id="KNF09686.1"/>
    </source>
</evidence>
<dbReference type="InterPro" id="IPR005844">
    <property type="entry name" value="A-D-PHexomutase_a/b/a-I"/>
</dbReference>
<dbReference type="Proteomes" id="UP000037267">
    <property type="component" value="Unassembled WGS sequence"/>
</dbReference>
<feature type="domain" description="Alpha-D-phosphohexomutase alpha/beta/alpha" evidence="18">
    <location>
        <begin position="322"/>
        <end position="448"/>
    </location>
</feature>
<dbReference type="CDD" id="cd05799">
    <property type="entry name" value="PGM2"/>
    <property type="match status" value="1"/>
</dbReference>
<evidence type="ECO:0000259" key="16">
    <source>
        <dbReference type="Pfam" id="PF02878"/>
    </source>
</evidence>
<evidence type="ECO:0000256" key="2">
    <source>
        <dbReference type="ARBA" id="ARBA00001946"/>
    </source>
</evidence>
<reference evidence="20" key="1">
    <citation type="submission" date="2015-07" db="EMBL/GenBank/DDBJ databases">
        <title>Draft genome sequence of the purine-degrading Gottschalkia purinilyticum DSM 1384 (formerly Clostridium purinilyticum).</title>
        <authorList>
            <person name="Poehlein A."/>
            <person name="Schiel-Bengelsdorf B."/>
            <person name="Bengelsdorf F.R."/>
            <person name="Daniel R."/>
            <person name="Duerre P."/>
        </authorList>
    </citation>
    <scope>NUCLEOTIDE SEQUENCE [LARGE SCALE GENOMIC DNA]</scope>
    <source>
        <strain evidence="20">DSM 1384</strain>
    </source>
</reference>
<evidence type="ECO:0000259" key="15">
    <source>
        <dbReference type="Pfam" id="PF00408"/>
    </source>
</evidence>
<comment type="cofactor">
    <cofactor evidence="2">
        <name>Mg(2+)</name>
        <dbReference type="ChEBI" id="CHEBI:18420"/>
    </cofactor>
</comment>
<comment type="pathway">
    <text evidence="4">Lipid metabolism.</text>
</comment>
<evidence type="ECO:0000256" key="12">
    <source>
        <dbReference type="ARBA" id="ARBA00041398"/>
    </source>
</evidence>
<dbReference type="GO" id="GO:0000287">
    <property type="term" value="F:magnesium ion binding"/>
    <property type="evidence" value="ECO:0007669"/>
    <property type="project" value="InterPro"/>
</dbReference>
<evidence type="ECO:0000256" key="5">
    <source>
        <dbReference type="ARBA" id="ARBA00010231"/>
    </source>
</evidence>
<dbReference type="InterPro" id="IPR016066">
    <property type="entry name" value="A-D-PHexomutase_CS"/>
</dbReference>
<dbReference type="InterPro" id="IPR005843">
    <property type="entry name" value="A-D-PHexomutase_C"/>
</dbReference>
<sequence>MSFWEKYNYWVENGYFDDETKKELLGIRHNEEEIEDRFYKDLEFGTGGLRGKIGAGTNRMNKYTVAKTTQGLANYIIKNSDSQQRRVVIAYDSRYKSDEFAKIAALVLCTNNIKVYLFEDIRSTPELSFAIRYFKANAGIVITASHNPAEYNGYKAYGSDGGQFLSYEADKIIEEARKIEDITKISIIEESKAKELNLLEIIGKEVDDKYIEEVKKYSLREDIDKGIKIVYTPLHGTGNIPVRRVLSERGFKNIYVVKEQENPDYKFSTVKYPNPEEKEAFKLAIELGKSIDSDILIGTDPDCDRVGVVVKDTKGEYISLKGNEIGALLLDYILRERKERGMLSNNSVLIKTIVTSELGRTIGQSYGVKTIDTLTGFKYIGDKIGEFEETGKFTFEFGYEESHGYLPGGYVRDKDGVVTSMLICEMAGYYKSNGMTLHEAVENLYNRFGYFVDDLYSIKLEGIEGRKKIEDIMNLFRVDYPKDIKNLRLLQVSDYKESKTYLSNGDVKEIDLPKENVMKFVFEDNSWYALRPSGTEPKLKIYITGTGKTREDAIKKARLIKDIIQAKIKHII</sequence>
<comment type="catalytic activity">
    <reaction evidence="1">
        <text>alpha-D-glucose 1-phosphate = alpha-D-glucose 6-phosphate</text>
        <dbReference type="Rhea" id="RHEA:23536"/>
        <dbReference type="ChEBI" id="CHEBI:58225"/>
        <dbReference type="ChEBI" id="CHEBI:58601"/>
        <dbReference type="EC" id="5.4.2.2"/>
    </reaction>
</comment>
<dbReference type="InterPro" id="IPR005845">
    <property type="entry name" value="A-D-PHexomutase_a/b/a-II"/>
</dbReference>
<evidence type="ECO:0000256" key="8">
    <source>
        <dbReference type="ARBA" id="ARBA00022723"/>
    </source>
</evidence>
<dbReference type="SUPFAM" id="SSF55957">
    <property type="entry name" value="Phosphoglucomutase, C-terminal domain"/>
    <property type="match status" value="1"/>
</dbReference>
<evidence type="ECO:0000256" key="1">
    <source>
        <dbReference type="ARBA" id="ARBA00000443"/>
    </source>
</evidence>
<gene>
    <name evidence="19" type="primary">pgcA</name>
    <name evidence="19" type="ORF">CLPU_2c01380</name>
</gene>
<comment type="similarity">
    <text evidence="5 14">Belongs to the phosphohexose mutase family.</text>
</comment>
<dbReference type="Gene3D" id="3.30.310.50">
    <property type="entry name" value="Alpha-D-phosphohexomutase, C-terminal domain"/>
    <property type="match status" value="1"/>
</dbReference>
<dbReference type="InterPro" id="IPR016055">
    <property type="entry name" value="A-D-PHexomutase_a/b/a-I/II/III"/>
</dbReference>
<comment type="caution">
    <text evidence="19">The sequence shown here is derived from an EMBL/GenBank/DDBJ whole genome shotgun (WGS) entry which is preliminary data.</text>
</comment>
<dbReference type="Pfam" id="PF02878">
    <property type="entry name" value="PGM_PMM_I"/>
    <property type="match status" value="1"/>
</dbReference>
<keyword evidence="7" id="KW-0597">Phosphoprotein</keyword>
<dbReference type="PANTHER" id="PTHR45745:SF1">
    <property type="entry name" value="PHOSPHOGLUCOMUTASE 2B-RELATED"/>
    <property type="match status" value="1"/>
</dbReference>
<evidence type="ECO:0000256" key="6">
    <source>
        <dbReference type="ARBA" id="ARBA00012728"/>
    </source>
</evidence>
<dbReference type="PANTHER" id="PTHR45745">
    <property type="entry name" value="PHOSPHOMANNOMUTASE 45A"/>
    <property type="match status" value="1"/>
</dbReference>
<organism evidence="19 20">
    <name type="scientific">Gottschalkia purinilytica</name>
    <name type="common">Clostridium purinilyticum</name>
    <dbReference type="NCBI Taxonomy" id="1503"/>
    <lineage>
        <taxon>Bacteria</taxon>
        <taxon>Bacillati</taxon>
        <taxon>Bacillota</taxon>
        <taxon>Tissierellia</taxon>
        <taxon>Tissierellales</taxon>
        <taxon>Gottschalkiaceae</taxon>
        <taxon>Gottschalkia</taxon>
    </lineage>
</organism>
<dbReference type="SUPFAM" id="SSF53738">
    <property type="entry name" value="Phosphoglucomutase, first 3 domains"/>
    <property type="match status" value="3"/>
</dbReference>
<evidence type="ECO:0000259" key="17">
    <source>
        <dbReference type="Pfam" id="PF02879"/>
    </source>
</evidence>
<accession>A0A0L0WE24</accession>
<dbReference type="EMBL" id="LGSS01000002">
    <property type="protein sequence ID" value="KNF09686.1"/>
    <property type="molecule type" value="Genomic_DNA"/>
</dbReference>
<dbReference type="GO" id="GO:0006166">
    <property type="term" value="P:purine ribonucleoside salvage"/>
    <property type="evidence" value="ECO:0007669"/>
    <property type="project" value="TreeGrafter"/>
</dbReference>
<dbReference type="InterPro" id="IPR036900">
    <property type="entry name" value="A-D-PHexomutase_C_sf"/>
</dbReference>
<evidence type="ECO:0000256" key="14">
    <source>
        <dbReference type="RuleBase" id="RU004326"/>
    </source>
</evidence>
<name>A0A0L0WE24_GOTPU</name>
<evidence type="ECO:0000259" key="18">
    <source>
        <dbReference type="Pfam" id="PF02880"/>
    </source>
</evidence>
<dbReference type="AlphaFoldDB" id="A0A0L0WE24"/>
<dbReference type="InterPro" id="IPR005846">
    <property type="entry name" value="A-D-PHexomutase_a/b/a-III"/>
</dbReference>
<evidence type="ECO:0000256" key="13">
    <source>
        <dbReference type="ARBA" id="ARBA00041467"/>
    </source>
</evidence>
<dbReference type="Pfam" id="PF02880">
    <property type="entry name" value="PGM_PMM_III"/>
    <property type="match status" value="1"/>
</dbReference>
<feature type="domain" description="Alpha-D-phosphohexomutase alpha/beta/alpha" evidence="16">
    <location>
        <begin position="43"/>
        <end position="180"/>
    </location>
</feature>